<protein>
    <submittedName>
        <fullName evidence="1">Uncharacterized protein</fullName>
    </submittedName>
</protein>
<dbReference type="InterPro" id="IPR013783">
    <property type="entry name" value="Ig-like_fold"/>
</dbReference>
<reference evidence="1" key="1">
    <citation type="journal article" date="2023" name="Genome Biol. Evol.">
        <title>Long-read-based Genome Assembly of Drosophila gunungcola Reveals Fewer Chemosensory Genes in Flower-breeding Species.</title>
        <authorList>
            <person name="Negi A."/>
            <person name="Liao B.Y."/>
            <person name="Yeh S.D."/>
        </authorList>
    </citation>
    <scope>NUCLEOTIDE SEQUENCE</scope>
    <source>
        <strain evidence="1">Sukarami</strain>
    </source>
</reference>
<dbReference type="AlphaFoldDB" id="A0A9P9YXV3"/>
<name>A0A9P9YXV3_9MUSC</name>
<sequence length="79" mass="9006">MVRVDENGYPVIFEARSLAENQMYEFWVSASTSVGEGEPTSVIAQATNTRGKRQSDKYNIYTVFVRKHSNKSLLVIVKY</sequence>
<evidence type="ECO:0000313" key="2">
    <source>
        <dbReference type="Proteomes" id="UP001059596"/>
    </source>
</evidence>
<organism evidence="1 2">
    <name type="scientific">Drosophila gunungcola</name>
    <name type="common">fruit fly</name>
    <dbReference type="NCBI Taxonomy" id="103775"/>
    <lineage>
        <taxon>Eukaryota</taxon>
        <taxon>Metazoa</taxon>
        <taxon>Ecdysozoa</taxon>
        <taxon>Arthropoda</taxon>
        <taxon>Hexapoda</taxon>
        <taxon>Insecta</taxon>
        <taxon>Pterygota</taxon>
        <taxon>Neoptera</taxon>
        <taxon>Endopterygota</taxon>
        <taxon>Diptera</taxon>
        <taxon>Brachycera</taxon>
        <taxon>Muscomorpha</taxon>
        <taxon>Ephydroidea</taxon>
        <taxon>Drosophilidae</taxon>
        <taxon>Drosophila</taxon>
        <taxon>Sophophora</taxon>
    </lineage>
</organism>
<evidence type="ECO:0000313" key="1">
    <source>
        <dbReference type="EMBL" id="KAI8044848.1"/>
    </source>
</evidence>
<dbReference type="Gene3D" id="2.60.40.10">
    <property type="entry name" value="Immunoglobulins"/>
    <property type="match status" value="1"/>
</dbReference>
<accession>A0A9P9YXV3</accession>
<gene>
    <name evidence="1" type="ORF">M5D96_001023</name>
</gene>
<dbReference type="SUPFAM" id="SSF49265">
    <property type="entry name" value="Fibronectin type III"/>
    <property type="match status" value="1"/>
</dbReference>
<comment type="caution">
    <text evidence="1">The sequence shown here is derived from an EMBL/GenBank/DDBJ whole genome shotgun (WGS) entry which is preliminary data.</text>
</comment>
<proteinExistence type="predicted"/>
<dbReference type="EMBL" id="JAMKOV010000001">
    <property type="protein sequence ID" value="KAI8044848.1"/>
    <property type="molecule type" value="Genomic_DNA"/>
</dbReference>
<keyword evidence="2" id="KW-1185">Reference proteome</keyword>
<dbReference type="Proteomes" id="UP001059596">
    <property type="component" value="Chromosome 3R"/>
</dbReference>
<dbReference type="InterPro" id="IPR036116">
    <property type="entry name" value="FN3_sf"/>
</dbReference>